<accession>K8EN71</accession>
<keyword evidence="3 8" id="KW-0132">Cell division</keyword>
<evidence type="ECO:0000256" key="8">
    <source>
        <dbReference type="RuleBase" id="RU368072"/>
    </source>
</evidence>
<dbReference type="InterPro" id="IPR038273">
    <property type="entry name" value="Ndc80_sf"/>
</dbReference>
<evidence type="ECO:0000256" key="7">
    <source>
        <dbReference type="ARBA" id="ARBA00023328"/>
    </source>
</evidence>
<comment type="subunit">
    <text evidence="8">Component of the NDC80 complex.</text>
</comment>
<evidence type="ECO:0000313" key="11">
    <source>
        <dbReference type="Proteomes" id="UP000198341"/>
    </source>
</evidence>
<protein>
    <recommendedName>
        <fullName evidence="8">Kinetochore protein NDC80</fullName>
    </recommendedName>
</protein>
<dbReference type="Pfam" id="PF03801">
    <property type="entry name" value="Ndc80_HEC"/>
    <property type="match status" value="1"/>
</dbReference>
<reference evidence="10 11" key="1">
    <citation type="submission" date="2011-10" db="EMBL/GenBank/DDBJ databases">
        <authorList>
            <person name="Genoscope - CEA"/>
        </authorList>
    </citation>
    <scope>NUCLEOTIDE SEQUENCE [LARGE SCALE GENOMIC DNA]</scope>
    <source>
        <strain evidence="10 11">RCC 1105</strain>
    </source>
</reference>
<dbReference type="KEGG" id="bpg:Bathy14g01950"/>
<keyword evidence="8" id="KW-0539">Nucleus</keyword>
<evidence type="ECO:0000256" key="2">
    <source>
        <dbReference type="ARBA" id="ARBA00022454"/>
    </source>
</evidence>
<comment type="similarity">
    <text evidence="1 8">Belongs to the NDC80/HEC1 family.</text>
</comment>
<gene>
    <name evidence="10" type="ordered locus">Bathy14g01950</name>
</gene>
<dbReference type="AlphaFoldDB" id="K8EN71"/>
<dbReference type="OrthoDB" id="7459479at2759"/>
<proteinExistence type="inferred from homology"/>
<evidence type="ECO:0000256" key="4">
    <source>
        <dbReference type="ARBA" id="ARBA00022776"/>
    </source>
</evidence>
<keyword evidence="4 8" id="KW-0498">Mitosis</keyword>
<keyword evidence="7 8" id="KW-0137">Centromere</keyword>
<dbReference type="RefSeq" id="XP_007509039.1">
    <property type="nucleotide sequence ID" value="XM_007508977.1"/>
</dbReference>
<evidence type="ECO:0000256" key="6">
    <source>
        <dbReference type="ARBA" id="ARBA00023306"/>
    </source>
</evidence>
<evidence type="ECO:0000259" key="9">
    <source>
        <dbReference type="Pfam" id="PF03801"/>
    </source>
</evidence>
<keyword evidence="2 8" id="KW-0158">Chromosome</keyword>
<evidence type="ECO:0000256" key="5">
    <source>
        <dbReference type="ARBA" id="ARBA00023054"/>
    </source>
</evidence>
<dbReference type="GO" id="GO:0005634">
    <property type="term" value="C:nucleus"/>
    <property type="evidence" value="ECO:0007669"/>
    <property type="project" value="UniProtKB-SubCell"/>
</dbReference>
<keyword evidence="11" id="KW-1185">Reference proteome</keyword>
<keyword evidence="5" id="KW-0175">Coiled coil</keyword>
<evidence type="ECO:0000256" key="1">
    <source>
        <dbReference type="ARBA" id="ARBA00007050"/>
    </source>
</evidence>
<comment type="function">
    <text evidence="8">Acts as a component of the essential kinetochore-associated NDC80 complex, which is required for chromosome segregation and spindle checkpoint activity.</text>
</comment>
<dbReference type="GO" id="GO:0051315">
    <property type="term" value="P:attachment of mitotic spindle microtubules to kinetochore"/>
    <property type="evidence" value="ECO:0007669"/>
    <property type="project" value="UniProtKB-UniRule"/>
</dbReference>
<feature type="domain" description="Kinetochore protein Ndc80 CH" evidence="9">
    <location>
        <begin position="4"/>
        <end position="117"/>
    </location>
</feature>
<keyword evidence="8" id="KW-0995">Kinetochore</keyword>
<name>K8EN71_9CHLO</name>
<dbReference type="InterPro" id="IPR055260">
    <property type="entry name" value="Ndc80_CH"/>
</dbReference>
<sequence>MRATKRISDPRPIYDEDYLDISKGKFSSFLKKRGCTINSLDSFGSYSFKSAIAVFHFLLNQLDQNLKFGQKADEDLPLILKSLNYPVIIPKDTFFPFVDKSISPFQTVISSWVVELCDYVSLCQSRDKAHFFKFDCTELIVNCRSLTVNSIQVALNYMR</sequence>
<dbReference type="Proteomes" id="UP000198341">
    <property type="component" value="Chromosome 14"/>
</dbReference>
<evidence type="ECO:0000256" key="3">
    <source>
        <dbReference type="ARBA" id="ARBA00022618"/>
    </source>
</evidence>
<dbReference type="EMBL" id="FO082265">
    <property type="protein sequence ID" value="CCO19496.1"/>
    <property type="molecule type" value="Genomic_DNA"/>
</dbReference>
<keyword evidence="6 8" id="KW-0131">Cell cycle</keyword>
<organism evidence="10 11">
    <name type="scientific">Bathycoccus prasinos</name>
    <dbReference type="NCBI Taxonomy" id="41875"/>
    <lineage>
        <taxon>Eukaryota</taxon>
        <taxon>Viridiplantae</taxon>
        <taxon>Chlorophyta</taxon>
        <taxon>Mamiellophyceae</taxon>
        <taxon>Mamiellales</taxon>
        <taxon>Bathycoccaceae</taxon>
        <taxon>Bathycoccus</taxon>
    </lineage>
</organism>
<dbReference type="GeneID" id="19011974"/>
<dbReference type="Gene3D" id="1.10.418.30">
    <property type="entry name" value="Ncd80 complex, Ncd80 subunit"/>
    <property type="match status" value="1"/>
</dbReference>
<evidence type="ECO:0000313" key="10">
    <source>
        <dbReference type="EMBL" id="CCO19496.1"/>
    </source>
</evidence>
<dbReference type="GO" id="GO:0051301">
    <property type="term" value="P:cell division"/>
    <property type="evidence" value="ECO:0007669"/>
    <property type="project" value="UniProtKB-UniRule"/>
</dbReference>
<dbReference type="GO" id="GO:0031262">
    <property type="term" value="C:Ndc80 complex"/>
    <property type="evidence" value="ECO:0007669"/>
    <property type="project" value="UniProtKB-UniRule"/>
</dbReference>
<comment type="subcellular location">
    <subcellularLocation>
        <location evidence="8">Chromosome</location>
        <location evidence="8">Centromere</location>
        <location evidence="8">Kinetochore</location>
    </subcellularLocation>
    <subcellularLocation>
        <location evidence="8">Nucleus</location>
    </subcellularLocation>
</comment>